<dbReference type="PANTHER" id="PTHR13165:SF0">
    <property type="entry name" value="SERRATE RNA EFFECTOR MOLECULE HOMOLOG"/>
    <property type="match status" value="1"/>
</dbReference>
<reference evidence="2" key="1">
    <citation type="submission" date="2020-06" db="EMBL/GenBank/DDBJ databases">
        <authorList>
            <person name="Li T."/>
            <person name="Hu X."/>
            <person name="Zhang T."/>
            <person name="Song X."/>
            <person name="Zhang H."/>
            <person name="Dai N."/>
            <person name="Sheng W."/>
            <person name="Hou X."/>
            <person name="Wei L."/>
        </authorList>
    </citation>
    <scope>NUCLEOTIDE SEQUENCE</scope>
    <source>
        <strain evidence="2">3651</strain>
        <tissue evidence="2">Leaf</tissue>
    </source>
</reference>
<evidence type="ECO:0000313" key="2">
    <source>
        <dbReference type="EMBL" id="KAK4441369.1"/>
    </source>
</evidence>
<organism evidence="2 3">
    <name type="scientific">Sesamum alatum</name>
    <dbReference type="NCBI Taxonomy" id="300844"/>
    <lineage>
        <taxon>Eukaryota</taxon>
        <taxon>Viridiplantae</taxon>
        <taxon>Streptophyta</taxon>
        <taxon>Embryophyta</taxon>
        <taxon>Tracheophyta</taxon>
        <taxon>Spermatophyta</taxon>
        <taxon>Magnoliopsida</taxon>
        <taxon>eudicotyledons</taxon>
        <taxon>Gunneridae</taxon>
        <taxon>Pentapetalae</taxon>
        <taxon>asterids</taxon>
        <taxon>lamiids</taxon>
        <taxon>Lamiales</taxon>
        <taxon>Pedaliaceae</taxon>
        <taxon>Sesamum</taxon>
    </lineage>
</organism>
<feature type="region of interest" description="Disordered" evidence="1">
    <location>
        <begin position="43"/>
        <end position="75"/>
    </location>
</feature>
<reference evidence="2" key="2">
    <citation type="journal article" date="2024" name="Plant">
        <title>Genomic evolution and insights into agronomic trait innovations of Sesamum species.</title>
        <authorList>
            <person name="Miao H."/>
            <person name="Wang L."/>
            <person name="Qu L."/>
            <person name="Liu H."/>
            <person name="Sun Y."/>
            <person name="Le M."/>
            <person name="Wang Q."/>
            <person name="Wei S."/>
            <person name="Zheng Y."/>
            <person name="Lin W."/>
            <person name="Duan Y."/>
            <person name="Cao H."/>
            <person name="Xiong S."/>
            <person name="Wang X."/>
            <person name="Wei L."/>
            <person name="Li C."/>
            <person name="Ma Q."/>
            <person name="Ju M."/>
            <person name="Zhao R."/>
            <person name="Li G."/>
            <person name="Mu C."/>
            <person name="Tian Q."/>
            <person name="Mei H."/>
            <person name="Zhang T."/>
            <person name="Gao T."/>
            <person name="Zhang H."/>
        </authorList>
    </citation>
    <scope>NUCLEOTIDE SEQUENCE</scope>
    <source>
        <strain evidence="2">3651</strain>
    </source>
</reference>
<keyword evidence="3" id="KW-1185">Reference proteome</keyword>
<dbReference type="PANTHER" id="PTHR13165">
    <property type="entry name" value="ARSENITE-RESISTANCE PROTEIN 2"/>
    <property type="match status" value="1"/>
</dbReference>
<comment type="caution">
    <text evidence="2">The sequence shown here is derived from an EMBL/GenBank/DDBJ whole genome shotgun (WGS) entry which is preliminary data.</text>
</comment>
<evidence type="ECO:0000313" key="3">
    <source>
        <dbReference type="Proteomes" id="UP001293254"/>
    </source>
</evidence>
<dbReference type="Proteomes" id="UP001293254">
    <property type="component" value="Unassembled WGS sequence"/>
</dbReference>
<sequence>MLAAAEALDPRVCPQTFKVETPRTCDGTDIKVREELYFQKNYMSDENAPGGTPVMQPSFPKEKPLRRRPGLDNRLKDERGNLENVITAQWKMNVLIGLRIPNLGFANNDGASGNNPDEPMFDSFGGQGIPVATFASDDTSSVSDACSWCWPLPEVAMRMLRDQGGPPPLKGQKWEVRSSVSWTFTIIALPPTLRQDPRRLRSYNDLDAPDDEVTVIDYRSL</sequence>
<proteinExistence type="predicted"/>
<accession>A0AAE1Z3Z8</accession>
<gene>
    <name evidence="2" type="ORF">Salat_0471800</name>
</gene>
<name>A0AAE1Z3Z8_9LAMI</name>
<dbReference type="GO" id="GO:0031053">
    <property type="term" value="P:primary miRNA processing"/>
    <property type="evidence" value="ECO:0007669"/>
    <property type="project" value="TreeGrafter"/>
</dbReference>
<dbReference type="GO" id="GO:0016604">
    <property type="term" value="C:nuclear body"/>
    <property type="evidence" value="ECO:0007669"/>
    <property type="project" value="TreeGrafter"/>
</dbReference>
<evidence type="ECO:0000256" key="1">
    <source>
        <dbReference type="SAM" id="MobiDB-lite"/>
    </source>
</evidence>
<dbReference type="InterPro" id="IPR039727">
    <property type="entry name" value="SE/Ars2"/>
</dbReference>
<dbReference type="AlphaFoldDB" id="A0AAE1Z3Z8"/>
<protein>
    <submittedName>
        <fullName evidence="2">Serrate RNA effector molecule</fullName>
    </submittedName>
</protein>
<dbReference type="EMBL" id="JACGWO010000001">
    <property type="protein sequence ID" value="KAK4441369.1"/>
    <property type="molecule type" value="Genomic_DNA"/>
</dbReference>